<dbReference type="AlphaFoldDB" id="A0A2D0FMY3"/>
<dbReference type="Pfam" id="PF13936">
    <property type="entry name" value="HTH_38"/>
    <property type="match status" value="1"/>
</dbReference>
<name>A0A2D0FMY3_ENTFC</name>
<evidence type="ECO:0000313" key="3">
    <source>
        <dbReference type="Proteomes" id="UP000469871"/>
    </source>
</evidence>
<dbReference type="GeneID" id="69569600"/>
<accession>A0A2D0FMY3</accession>
<protein>
    <submittedName>
        <fullName evidence="2">Helix-turn-helix domain-containing protein</fullName>
    </submittedName>
</protein>
<gene>
    <name evidence="2" type="ORF">GBM73_10315</name>
</gene>
<reference evidence="2 3" key="1">
    <citation type="submission" date="2019-10" db="EMBL/GenBank/DDBJ databases">
        <title>Evolutionary dynamics of vancomycin-resistant Enterococcus faecium during gastrointestinal tract colonization and bloodstream infection in immunocompromised pediatric patients.</title>
        <authorList>
            <person name="Chilambi G.S."/>
            <person name="Nordstrom H.R."/>
            <person name="Evans D.R."/>
            <person name="Ferrolino J."/>
            <person name="Hayden R.T."/>
            <person name="Maron G.M."/>
            <person name="Vo A.N."/>
            <person name="Gilmore M.S."/>
            <person name="Wolf J."/>
            <person name="Rosch J.W."/>
            <person name="Van Tyne D."/>
        </authorList>
    </citation>
    <scope>NUCLEOTIDE SEQUENCE [LARGE SCALE GENOMIC DNA]</scope>
    <source>
        <strain evidence="2 3">VRECG27</strain>
    </source>
</reference>
<dbReference type="EMBL" id="WEFP01000001">
    <property type="protein sequence ID" value="KAB7577690.1"/>
    <property type="molecule type" value="Genomic_DNA"/>
</dbReference>
<dbReference type="InterPro" id="IPR025246">
    <property type="entry name" value="IS30-like_HTH"/>
</dbReference>
<sequence>MSQYRHLTILERERIFLLHEEGFSISIIGNDIQHSPFTILHELRRNKKKTIHLPKRKKIMLIEEKNADVITF</sequence>
<evidence type="ECO:0000259" key="1">
    <source>
        <dbReference type="Pfam" id="PF13936"/>
    </source>
</evidence>
<comment type="caution">
    <text evidence="2">The sequence shown here is derived from an EMBL/GenBank/DDBJ whole genome shotgun (WGS) entry which is preliminary data.</text>
</comment>
<evidence type="ECO:0000313" key="2">
    <source>
        <dbReference type="EMBL" id="KAB7577690.1"/>
    </source>
</evidence>
<dbReference type="RefSeq" id="WP_002317220.1">
    <property type="nucleotide sequence ID" value="NZ_AP026566.1"/>
</dbReference>
<feature type="domain" description="Transposase IS30-like HTH" evidence="1">
    <location>
        <begin position="4"/>
        <end position="46"/>
    </location>
</feature>
<dbReference type="Proteomes" id="UP000469871">
    <property type="component" value="Unassembled WGS sequence"/>
</dbReference>
<organism evidence="2 3">
    <name type="scientific">Enterococcus faecium</name>
    <name type="common">Streptococcus faecium</name>
    <dbReference type="NCBI Taxonomy" id="1352"/>
    <lineage>
        <taxon>Bacteria</taxon>
        <taxon>Bacillati</taxon>
        <taxon>Bacillota</taxon>
        <taxon>Bacilli</taxon>
        <taxon>Lactobacillales</taxon>
        <taxon>Enterococcaceae</taxon>
        <taxon>Enterococcus</taxon>
    </lineage>
</organism>
<proteinExistence type="predicted"/>